<dbReference type="RefSeq" id="WP_286651142.1">
    <property type="nucleotide sequence ID" value="NZ_JACAGK010000020.1"/>
</dbReference>
<accession>A0ABT7NM05</accession>
<dbReference type="PROSITE" id="PS51257">
    <property type="entry name" value="PROKAR_LIPOPROTEIN"/>
    <property type="match status" value="1"/>
</dbReference>
<dbReference type="EMBL" id="JACAGK010000020">
    <property type="protein sequence ID" value="MDM1048295.1"/>
    <property type="molecule type" value="Genomic_DNA"/>
</dbReference>
<dbReference type="Proteomes" id="UP001170954">
    <property type="component" value="Unassembled WGS sequence"/>
</dbReference>
<name>A0ABT7NM05_9SPHI</name>
<evidence type="ECO:0000313" key="1">
    <source>
        <dbReference type="EMBL" id="MDM1048295.1"/>
    </source>
</evidence>
<sequence length="473" mass="51974">MIKNIQLTFLIILSLSVSLFFVSCDKDMSISLKNENIDNLNLTSSDTLSAIVSTVLMPNIPTSGTGDTTTRLLVGKVSQGPIGSVTSNAYFRLMPENVSSDIPKNAVYDSITLVLRPTFDKYTHGDTTKLQTIVAHRVTQTLEQTTLNNTMTGQPIPVYISGASIFGQQKFAYDANPLGSVTFMPHMNKRDSVSIRLADTWGTELFEKIRTADYIFNSTANFQEYFKGMVLVPASSNTAIIGFHNILSVKIHYSYNGADGFKKSTAKTLQMGDRRFHYNNFVADRSGTAFATLSTTKEIPSTASNGVSYIQGGTGVVTKITFPGLAEFMQTQNIAINKAELIIEVASKDLGHYTAALKPMLWIATDNIATGYVNTPFANAIQHGNYVVGNNTGRNGRYVFNMIQYIRSANDENAKDKSLFLSVSPQGEQINQGQQVPPLIIPSELYYSANTSILATENNKPKIKLNIVYTKFK</sequence>
<evidence type="ECO:0000313" key="2">
    <source>
        <dbReference type="Proteomes" id="UP001170954"/>
    </source>
</evidence>
<dbReference type="InterPro" id="IPR025366">
    <property type="entry name" value="DUF4270"/>
</dbReference>
<proteinExistence type="predicted"/>
<keyword evidence="2" id="KW-1185">Reference proteome</keyword>
<protein>
    <submittedName>
        <fullName evidence="1">DUF4270 family protein</fullName>
    </submittedName>
</protein>
<dbReference type="Pfam" id="PF14092">
    <property type="entry name" value="DUF4270"/>
    <property type="match status" value="1"/>
</dbReference>
<gene>
    <name evidence="1" type="ORF">HX018_08605</name>
</gene>
<organism evidence="1 2">
    <name type="scientific">Sphingobacterium hotanense</name>
    <dbReference type="NCBI Taxonomy" id="649196"/>
    <lineage>
        <taxon>Bacteria</taxon>
        <taxon>Pseudomonadati</taxon>
        <taxon>Bacteroidota</taxon>
        <taxon>Sphingobacteriia</taxon>
        <taxon>Sphingobacteriales</taxon>
        <taxon>Sphingobacteriaceae</taxon>
        <taxon>Sphingobacterium</taxon>
    </lineage>
</organism>
<comment type="caution">
    <text evidence="1">The sequence shown here is derived from an EMBL/GenBank/DDBJ whole genome shotgun (WGS) entry which is preliminary data.</text>
</comment>
<reference evidence="1" key="2">
    <citation type="journal article" date="2022" name="Sci. Total Environ.">
        <title>Prevalence, transmission, and molecular epidemiology of tet(X)-positive bacteria among humans, animals, and environmental niches in China: An epidemiological, and genomic-based study.</title>
        <authorList>
            <person name="Dong N."/>
            <person name="Zeng Y."/>
            <person name="Cai C."/>
            <person name="Sun C."/>
            <person name="Lu J."/>
            <person name="Liu C."/>
            <person name="Zhou H."/>
            <person name="Sun Q."/>
            <person name="Shu L."/>
            <person name="Wang H."/>
            <person name="Wang Y."/>
            <person name="Wang S."/>
            <person name="Wu C."/>
            <person name="Chan E.W."/>
            <person name="Chen G."/>
            <person name="Shen Z."/>
            <person name="Chen S."/>
            <person name="Zhang R."/>
        </authorList>
    </citation>
    <scope>NUCLEOTIDE SEQUENCE</scope>
    <source>
        <strain evidence="1">R1692</strain>
    </source>
</reference>
<reference evidence="1" key="1">
    <citation type="submission" date="2020-06" db="EMBL/GenBank/DDBJ databases">
        <authorList>
            <person name="Dong N."/>
        </authorList>
    </citation>
    <scope>NUCLEOTIDE SEQUENCE</scope>
    <source>
        <strain evidence="1">R1692</strain>
    </source>
</reference>